<dbReference type="SMART" id="SM00857">
    <property type="entry name" value="Resolvase"/>
    <property type="match status" value="1"/>
</dbReference>
<dbReference type="RefSeq" id="WP_206292626.1">
    <property type="nucleotide sequence ID" value="NZ_CP063458.1"/>
</dbReference>
<gene>
    <name evidence="8" type="ORF">IPV69_25875</name>
</gene>
<dbReference type="AlphaFoldDB" id="A0A7M2WVM5"/>
<name>A0A7M2WVM5_9BACT</name>
<dbReference type="Proteomes" id="UP000593765">
    <property type="component" value="Chromosome"/>
</dbReference>
<organism evidence="8 9">
    <name type="scientific">Humisphaera borealis</name>
    <dbReference type="NCBI Taxonomy" id="2807512"/>
    <lineage>
        <taxon>Bacteria</taxon>
        <taxon>Pseudomonadati</taxon>
        <taxon>Planctomycetota</taxon>
        <taxon>Phycisphaerae</taxon>
        <taxon>Tepidisphaerales</taxon>
        <taxon>Tepidisphaeraceae</taxon>
        <taxon>Humisphaera</taxon>
    </lineage>
</organism>
<dbReference type="GO" id="GO:0015074">
    <property type="term" value="P:DNA integration"/>
    <property type="evidence" value="ECO:0007669"/>
    <property type="project" value="UniProtKB-KW"/>
</dbReference>
<dbReference type="Gene3D" id="1.10.10.60">
    <property type="entry name" value="Homeodomain-like"/>
    <property type="match status" value="1"/>
</dbReference>
<proteinExistence type="inferred from homology"/>
<dbReference type="PANTHER" id="PTHR30461:SF2">
    <property type="entry name" value="SERINE RECOMBINASE PINE-RELATED"/>
    <property type="match status" value="1"/>
</dbReference>
<evidence type="ECO:0000256" key="5">
    <source>
        <dbReference type="PIRSR" id="PIRSR606118-50"/>
    </source>
</evidence>
<comment type="similarity">
    <text evidence="1">Belongs to the site-specific recombinase resolvase family.</text>
</comment>
<keyword evidence="4" id="KW-0233">DNA recombination</keyword>
<evidence type="ECO:0000256" key="3">
    <source>
        <dbReference type="ARBA" id="ARBA00023125"/>
    </source>
</evidence>
<dbReference type="SUPFAM" id="SSF46689">
    <property type="entry name" value="Homeodomain-like"/>
    <property type="match status" value="1"/>
</dbReference>
<dbReference type="PROSITE" id="PS00397">
    <property type="entry name" value="RECOMBINASES_1"/>
    <property type="match status" value="1"/>
</dbReference>
<dbReference type="EMBL" id="CP063458">
    <property type="protein sequence ID" value="QOV89578.1"/>
    <property type="molecule type" value="Genomic_DNA"/>
</dbReference>
<dbReference type="GO" id="GO:0003677">
    <property type="term" value="F:DNA binding"/>
    <property type="evidence" value="ECO:0007669"/>
    <property type="project" value="UniProtKB-KW"/>
</dbReference>
<evidence type="ECO:0000256" key="6">
    <source>
        <dbReference type="PROSITE-ProRule" id="PRU10137"/>
    </source>
</evidence>
<evidence type="ECO:0000259" key="7">
    <source>
        <dbReference type="PROSITE" id="PS51736"/>
    </source>
</evidence>
<accession>A0A7M2WVM5</accession>
<keyword evidence="2" id="KW-0229">DNA integration</keyword>
<dbReference type="InterPro" id="IPR006120">
    <property type="entry name" value="Resolvase_HTH_dom"/>
</dbReference>
<dbReference type="InterPro" id="IPR036162">
    <property type="entry name" value="Resolvase-like_N_sf"/>
</dbReference>
<feature type="active site" description="O-(5'-phospho-DNA)-serine intermediate" evidence="5 6">
    <location>
        <position position="12"/>
    </location>
</feature>
<dbReference type="KEGG" id="hbs:IPV69_25875"/>
<reference evidence="8 9" key="1">
    <citation type="submission" date="2020-10" db="EMBL/GenBank/DDBJ databases">
        <title>Wide distribution of Phycisphaera-like planctomycetes from WD2101 soil group in peatlands and genome analysis of the first cultivated representative.</title>
        <authorList>
            <person name="Dedysh S.N."/>
            <person name="Beletsky A.V."/>
            <person name="Ivanova A."/>
            <person name="Kulichevskaya I.S."/>
            <person name="Suzina N.E."/>
            <person name="Philippov D.A."/>
            <person name="Rakitin A.L."/>
            <person name="Mardanov A.V."/>
            <person name="Ravin N.V."/>
        </authorList>
    </citation>
    <scope>NUCLEOTIDE SEQUENCE [LARGE SCALE GENOMIC DNA]</scope>
    <source>
        <strain evidence="8 9">M1803</strain>
    </source>
</reference>
<protein>
    <submittedName>
        <fullName evidence="8">Recombinase family protein</fullName>
    </submittedName>
</protein>
<dbReference type="Pfam" id="PF02796">
    <property type="entry name" value="HTH_7"/>
    <property type="match status" value="1"/>
</dbReference>
<keyword evidence="3" id="KW-0238">DNA-binding</keyword>
<dbReference type="CDD" id="cd03768">
    <property type="entry name" value="SR_ResInv"/>
    <property type="match status" value="1"/>
</dbReference>
<dbReference type="InterPro" id="IPR050639">
    <property type="entry name" value="SSR_resolvase"/>
</dbReference>
<dbReference type="SUPFAM" id="SSF53041">
    <property type="entry name" value="Resolvase-like"/>
    <property type="match status" value="1"/>
</dbReference>
<dbReference type="InterPro" id="IPR009057">
    <property type="entry name" value="Homeodomain-like_sf"/>
</dbReference>
<dbReference type="Gene3D" id="3.40.50.1390">
    <property type="entry name" value="Resolvase, N-terminal catalytic domain"/>
    <property type="match status" value="1"/>
</dbReference>
<evidence type="ECO:0000256" key="1">
    <source>
        <dbReference type="ARBA" id="ARBA00009913"/>
    </source>
</evidence>
<keyword evidence="9" id="KW-1185">Reference proteome</keyword>
<dbReference type="PANTHER" id="PTHR30461">
    <property type="entry name" value="DNA-INVERTASE FROM LAMBDOID PROPHAGE"/>
    <property type="match status" value="1"/>
</dbReference>
<evidence type="ECO:0000256" key="4">
    <source>
        <dbReference type="ARBA" id="ARBA00023172"/>
    </source>
</evidence>
<feature type="domain" description="Resolvase/invertase-type recombinase catalytic" evidence="7">
    <location>
        <begin position="4"/>
        <end position="144"/>
    </location>
</feature>
<evidence type="ECO:0000256" key="2">
    <source>
        <dbReference type="ARBA" id="ARBA00022908"/>
    </source>
</evidence>
<dbReference type="GO" id="GO:0000150">
    <property type="term" value="F:DNA strand exchange activity"/>
    <property type="evidence" value="ECO:0007669"/>
    <property type="project" value="InterPro"/>
</dbReference>
<dbReference type="InterPro" id="IPR006119">
    <property type="entry name" value="Resolv_N"/>
</dbReference>
<sequence length="197" mass="22148">MSKHTAIYCRVSTKSQDTASQEPDLRRYADACGDTTSWYRDQFTGKTMERRGWSKLMEDLRLGKVSRIVCWRLDRLGRTAKGLTALFEELGERRVNLVSIKDGIDLHTAAGRLMANVLASVAQYETEVRAERVRAGQAIAKARGKTWGGSEKGRRLSVTDEQVRTIKRMAREGEKITAMASATGLTRPTVYRYLKSA</sequence>
<dbReference type="PROSITE" id="PS51736">
    <property type="entry name" value="RECOMBINASES_3"/>
    <property type="match status" value="1"/>
</dbReference>
<evidence type="ECO:0000313" key="8">
    <source>
        <dbReference type="EMBL" id="QOV89578.1"/>
    </source>
</evidence>
<dbReference type="Pfam" id="PF00239">
    <property type="entry name" value="Resolvase"/>
    <property type="match status" value="1"/>
</dbReference>
<dbReference type="InterPro" id="IPR006118">
    <property type="entry name" value="Recombinase_CS"/>
</dbReference>
<evidence type="ECO:0000313" key="9">
    <source>
        <dbReference type="Proteomes" id="UP000593765"/>
    </source>
</evidence>